<keyword evidence="4" id="KW-0547">Nucleotide-binding</keyword>
<gene>
    <name evidence="9" type="ORF">DLD82_02390</name>
</gene>
<evidence type="ECO:0000256" key="3">
    <source>
        <dbReference type="ARBA" id="ARBA00022679"/>
    </source>
</evidence>
<feature type="transmembrane region" description="Helical" evidence="7">
    <location>
        <begin position="6"/>
        <end position="25"/>
    </location>
</feature>
<keyword evidence="5 9" id="KW-0418">Kinase</keyword>
<feature type="transmembrane region" description="Helical" evidence="7">
    <location>
        <begin position="64"/>
        <end position="89"/>
    </location>
</feature>
<dbReference type="InterPro" id="IPR031621">
    <property type="entry name" value="HisKA_7TM"/>
</dbReference>
<evidence type="ECO:0000256" key="7">
    <source>
        <dbReference type="SAM" id="Phobius"/>
    </source>
</evidence>
<dbReference type="SUPFAM" id="SSF55874">
    <property type="entry name" value="ATPase domain of HSP90 chaperone/DNA topoisomerase II/histidine kinase"/>
    <property type="match status" value="1"/>
</dbReference>
<evidence type="ECO:0000256" key="4">
    <source>
        <dbReference type="ARBA" id="ARBA00022741"/>
    </source>
</evidence>
<dbReference type="InterPro" id="IPR004358">
    <property type="entry name" value="Sig_transdc_His_kin-like_C"/>
</dbReference>
<dbReference type="PROSITE" id="PS50109">
    <property type="entry name" value="HIS_KIN"/>
    <property type="match status" value="1"/>
</dbReference>
<feature type="domain" description="Histidine kinase" evidence="8">
    <location>
        <begin position="367"/>
        <end position="564"/>
    </location>
</feature>
<evidence type="ECO:0000256" key="1">
    <source>
        <dbReference type="ARBA" id="ARBA00000085"/>
    </source>
</evidence>
<comment type="catalytic activity">
    <reaction evidence="1">
        <text>ATP + protein L-histidine = ADP + protein N-phospho-L-histidine.</text>
        <dbReference type="EC" id="2.7.13.3"/>
    </reaction>
</comment>
<evidence type="ECO:0000313" key="10">
    <source>
        <dbReference type="Proteomes" id="UP000245934"/>
    </source>
</evidence>
<dbReference type="Pfam" id="PF08448">
    <property type="entry name" value="PAS_4"/>
    <property type="match status" value="1"/>
</dbReference>
<evidence type="ECO:0000256" key="2">
    <source>
        <dbReference type="ARBA" id="ARBA00012438"/>
    </source>
</evidence>
<dbReference type="AlphaFoldDB" id="A0A2V2NHS6"/>
<keyword evidence="7" id="KW-1133">Transmembrane helix</keyword>
<keyword evidence="10" id="KW-1185">Reference proteome</keyword>
<dbReference type="InterPro" id="IPR036890">
    <property type="entry name" value="HATPase_C_sf"/>
</dbReference>
<accession>A0A2V2NHS6</accession>
<keyword evidence="7" id="KW-0812">Transmembrane</keyword>
<dbReference type="InterPro" id="IPR035965">
    <property type="entry name" value="PAS-like_dom_sf"/>
</dbReference>
<feature type="transmembrane region" description="Helical" evidence="7">
    <location>
        <begin position="101"/>
        <end position="124"/>
    </location>
</feature>
<dbReference type="RefSeq" id="WP_109939505.1">
    <property type="nucleotide sequence ID" value="NZ_CP176366.1"/>
</dbReference>
<proteinExistence type="predicted"/>
<keyword evidence="6" id="KW-0067">ATP-binding</keyword>
<feature type="transmembrane region" description="Helical" evidence="7">
    <location>
        <begin position="144"/>
        <end position="164"/>
    </location>
</feature>
<dbReference type="PANTHER" id="PTHR44936:SF10">
    <property type="entry name" value="SENSOR PROTEIN RSTB"/>
    <property type="match status" value="1"/>
</dbReference>
<organism evidence="9 10">
    <name type="scientific">Methanospirillum stamsii</name>
    <dbReference type="NCBI Taxonomy" id="1277351"/>
    <lineage>
        <taxon>Archaea</taxon>
        <taxon>Methanobacteriati</taxon>
        <taxon>Methanobacteriota</taxon>
        <taxon>Stenosarchaea group</taxon>
        <taxon>Methanomicrobia</taxon>
        <taxon>Methanomicrobiales</taxon>
        <taxon>Methanospirillaceae</taxon>
        <taxon>Methanospirillum</taxon>
    </lineage>
</organism>
<dbReference type="Proteomes" id="UP000245934">
    <property type="component" value="Unassembled WGS sequence"/>
</dbReference>
<comment type="caution">
    <text evidence="9">The sequence shown here is derived from an EMBL/GenBank/DDBJ whole genome shotgun (WGS) entry which is preliminary data.</text>
</comment>
<evidence type="ECO:0000313" key="9">
    <source>
        <dbReference type="EMBL" id="PWR75928.1"/>
    </source>
</evidence>
<dbReference type="PANTHER" id="PTHR44936">
    <property type="entry name" value="SENSOR PROTEIN CREC"/>
    <property type="match status" value="1"/>
</dbReference>
<dbReference type="OrthoDB" id="8127at2157"/>
<keyword evidence="3" id="KW-0808">Transferase</keyword>
<dbReference type="InterPro" id="IPR005467">
    <property type="entry name" value="His_kinase_dom"/>
</dbReference>
<dbReference type="NCBIfam" id="TIGR00229">
    <property type="entry name" value="sensory_box"/>
    <property type="match status" value="1"/>
</dbReference>
<dbReference type="Pfam" id="PF16927">
    <property type="entry name" value="HisKA_7TM"/>
    <property type="match status" value="1"/>
</dbReference>
<dbReference type="GeneID" id="97607827"/>
<protein>
    <recommendedName>
        <fullName evidence="2">histidine kinase</fullName>
        <ecNumber evidence="2">2.7.13.3</ecNumber>
    </recommendedName>
</protein>
<feature type="transmembrane region" description="Helical" evidence="7">
    <location>
        <begin position="37"/>
        <end position="58"/>
    </location>
</feature>
<name>A0A2V2NHS6_9EURY</name>
<dbReference type="GO" id="GO:0004673">
    <property type="term" value="F:protein histidine kinase activity"/>
    <property type="evidence" value="ECO:0007669"/>
    <property type="project" value="UniProtKB-EC"/>
</dbReference>
<dbReference type="Pfam" id="PF02518">
    <property type="entry name" value="HATPase_c"/>
    <property type="match status" value="1"/>
</dbReference>
<evidence type="ECO:0000256" key="6">
    <source>
        <dbReference type="ARBA" id="ARBA00022840"/>
    </source>
</evidence>
<dbReference type="SMART" id="SM00387">
    <property type="entry name" value="HATPase_c"/>
    <property type="match status" value="1"/>
</dbReference>
<dbReference type="GO" id="GO:0005524">
    <property type="term" value="F:ATP binding"/>
    <property type="evidence" value="ECO:0007669"/>
    <property type="project" value="UniProtKB-KW"/>
</dbReference>
<dbReference type="InterPro" id="IPR050980">
    <property type="entry name" value="2C_sensor_his_kinase"/>
</dbReference>
<keyword evidence="7" id="KW-0472">Membrane</keyword>
<dbReference type="PRINTS" id="PR00344">
    <property type="entry name" value="BCTRLSENSOR"/>
</dbReference>
<evidence type="ECO:0000256" key="5">
    <source>
        <dbReference type="ARBA" id="ARBA00022777"/>
    </source>
</evidence>
<feature type="transmembrane region" description="Helical" evidence="7">
    <location>
        <begin position="184"/>
        <end position="204"/>
    </location>
</feature>
<dbReference type="InterPro" id="IPR013656">
    <property type="entry name" value="PAS_4"/>
</dbReference>
<sequence>MDTVTILGLFCITSAIITYGLGIFVCAKNPDNRVNRLFLLVSIGASYWAIGEFLIWNQNSYENVWFWLKASSLWALVIVMCIHFILAFADHPLSRPGKVRYLLVILYLPAICIALLNVCTESIFTVGYSPSFRYYYTPVLDNPIYLLTTVYFLSAFFWGLYVGFKARISAGKDRFKRQASTISVGLLILIVLGSQSVIFLPMFGIYVPNLVFIGIVLFSIAIAYAILRYGLFILNPETVASNIIQTMPDGVILLDMDGNVISSNNSSHKLLSHFWQSNPGKFTGPPLPEPAYTEIREIIREKSVLSDYEIFQGIHDQQTLSISGTLVTDPYGEPAGMILIIHDITERKITEKVLRLANEKISLLNRLTRHDISNLITALAGYLEVLKDEEDETTRMRMLSVCIGLVDKITHHLQFSREYQNIGVHEPFWQSLREMTEKAVSDIHHENVDIIVDIGDVEIYADPLSIKVIYNLLENAIRHATGLTWIRVHSAEENDGTYMVSIEDNGPGISQKEKEKIFDQGYGKNTGFGLTLSRDILAVTGISIIENGEEGKGARFEVTIPSESWRNPVLES</sequence>
<dbReference type="Gene3D" id="3.30.565.10">
    <property type="entry name" value="Histidine kinase-like ATPase, C-terminal domain"/>
    <property type="match status" value="1"/>
</dbReference>
<feature type="transmembrane region" description="Helical" evidence="7">
    <location>
        <begin position="210"/>
        <end position="227"/>
    </location>
</feature>
<dbReference type="InterPro" id="IPR000014">
    <property type="entry name" value="PAS"/>
</dbReference>
<dbReference type="InterPro" id="IPR003594">
    <property type="entry name" value="HATPase_dom"/>
</dbReference>
<dbReference type="EC" id="2.7.13.3" evidence="2"/>
<dbReference type="EMBL" id="QGMZ01000006">
    <property type="protein sequence ID" value="PWR75928.1"/>
    <property type="molecule type" value="Genomic_DNA"/>
</dbReference>
<dbReference type="Gene3D" id="3.30.450.20">
    <property type="entry name" value="PAS domain"/>
    <property type="match status" value="1"/>
</dbReference>
<reference evidence="9 10" key="1">
    <citation type="submission" date="2018-05" db="EMBL/GenBank/DDBJ databases">
        <title>Draft genome of Methanospirillum stamsii Pt1.</title>
        <authorList>
            <person name="Dueholm M.S."/>
            <person name="Nielsen P.H."/>
            <person name="Bakmann L.F."/>
            <person name="Otzen D.E."/>
        </authorList>
    </citation>
    <scope>NUCLEOTIDE SEQUENCE [LARGE SCALE GENOMIC DNA]</scope>
    <source>
        <strain evidence="9 10">Pt1</strain>
    </source>
</reference>
<dbReference type="SUPFAM" id="SSF55785">
    <property type="entry name" value="PYP-like sensor domain (PAS domain)"/>
    <property type="match status" value="1"/>
</dbReference>
<evidence type="ECO:0000259" key="8">
    <source>
        <dbReference type="PROSITE" id="PS50109"/>
    </source>
</evidence>
<dbReference type="CDD" id="cd00130">
    <property type="entry name" value="PAS"/>
    <property type="match status" value="1"/>
</dbReference>